<organism evidence="2 3">
    <name type="scientific">Gymnopilus dilepis</name>
    <dbReference type="NCBI Taxonomy" id="231916"/>
    <lineage>
        <taxon>Eukaryota</taxon>
        <taxon>Fungi</taxon>
        <taxon>Dikarya</taxon>
        <taxon>Basidiomycota</taxon>
        <taxon>Agaricomycotina</taxon>
        <taxon>Agaricomycetes</taxon>
        <taxon>Agaricomycetidae</taxon>
        <taxon>Agaricales</taxon>
        <taxon>Agaricineae</taxon>
        <taxon>Hymenogastraceae</taxon>
        <taxon>Gymnopilus</taxon>
    </lineage>
</organism>
<keyword evidence="3" id="KW-1185">Reference proteome</keyword>
<reference evidence="2 3" key="1">
    <citation type="journal article" date="2018" name="Evol. Lett.">
        <title>Horizontal gene cluster transfer increased hallucinogenic mushroom diversity.</title>
        <authorList>
            <person name="Reynolds H.T."/>
            <person name="Vijayakumar V."/>
            <person name="Gluck-Thaler E."/>
            <person name="Korotkin H.B."/>
            <person name="Matheny P.B."/>
            <person name="Slot J.C."/>
        </authorList>
    </citation>
    <scope>NUCLEOTIDE SEQUENCE [LARGE SCALE GENOMIC DNA]</scope>
    <source>
        <strain evidence="2 3">SRW20</strain>
    </source>
</reference>
<dbReference type="Proteomes" id="UP000284706">
    <property type="component" value="Unassembled WGS sequence"/>
</dbReference>
<feature type="region of interest" description="Disordered" evidence="1">
    <location>
        <begin position="139"/>
        <end position="158"/>
    </location>
</feature>
<dbReference type="EMBL" id="NHYE01004927">
    <property type="protein sequence ID" value="PPQ80787.1"/>
    <property type="molecule type" value="Genomic_DNA"/>
</dbReference>
<dbReference type="InParanoid" id="A0A409WQL1"/>
<name>A0A409WQL1_9AGAR</name>
<accession>A0A409WQL1</accession>
<evidence type="ECO:0000313" key="2">
    <source>
        <dbReference type="EMBL" id="PPQ80787.1"/>
    </source>
</evidence>
<proteinExistence type="predicted"/>
<gene>
    <name evidence="2" type="ORF">CVT26_015202</name>
</gene>
<sequence>MSFEIQGLPINVKLAPDTPISRISFRFTFRMDRRLLQVSRPSTLYSSITVGTASAAFTCVLRFTIDPGLEECDVVLGSEWKDACDAGCNFPMSLATIPVYEDVDRMDCSDSEARDITDAPADVQCNDSEDKALLHSLSSGSQFSSSSESTTESQNSNTSFSYENLPFYPFRRRMDNLMEGQYAFTSTKRLG</sequence>
<protein>
    <submittedName>
        <fullName evidence="2">Uncharacterized protein</fullName>
    </submittedName>
</protein>
<evidence type="ECO:0000256" key="1">
    <source>
        <dbReference type="SAM" id="MobiDB-lite"/>
    </source>
</evidence>
<evidence type="ECO:0000313" key="3">
    <source>
        <dbReference type="Proteomes" id="UP000284706"/>
    </source>
</evidence>
<dbReference type="AlphaFoldDB" id="A0A409WQL1"/>
<dbReference type="OrthoDB" id="10493938at2759"/>
<comment type="caution">
    <text evidence="2">The sequence shown here is derived from an EMBL/GenBank/DDBJ whole genome shotgun (WGS) entry which is preliminary data.</text>
</comment>